<comment type="caution">
    <text evidence="1">The sequence shown here is derived from an EMBL/GenBank/DDBJ whole genome shotgun (WGS) entry which is preliminary data.</text>
</comment>
<dbReference type="PANTHER" id="PTHR48098">
    <property type="entry name" value="ENTEROCHELIN ESTERASE-RELATED"/>
    <property type="match status" value="1"/>
</dbReference>
<evidence type="ECO:0000313" key="2">
    <source>
        <dbReference type="Proteomes" id="UP001500393"/>
    </source>
</evidence>
<dbReference type="InterPro" id="IPR029058">
    <property type="entry name" value="AB_hydrolase_fold"/>
</dbReference>
<dbReference type="InterPro" id="IPR000801">
    <property type="entry name" value="Esterase-like"/>
</dbReference>
<protein>
    <submittedName>
        <fullName evidence="1">Alpha/beta hydrolase-fold protein</fullName>
    </submittedName>
</protein>
<reference evidence="1 2" key="1">
    <citation type="journal article" date="2019" name="Int. J. Syst. Evol. Microbiol.">
        <title>The Global Catalogue of Microorganisms (GCM) 10K type strain sequencing project: providing services to taxonomists for standard genome sequencing and annotation.</title>
        <authorList>
            <consortium name="The Broad Institute Genomics Platform"/>
            <consortium name="The Broad Institute Genome Sequencing Center for Infectious Disease"/>
            <person name="Wu L."/>
            <person name="Ma J."/>
        </authorList>
    </citation>
    <scope>NUCLEOTIDE SEQUENCE [LARGE SCALE GENOMIC DNA]</scope>
    <source>
        <strain evidence="1 2">JCM 14969</strain>
    </source>
</reference>
<accession>A0ABN2CQP4</accession>
<dbReference type="GO" id="GO:0016787">
    <property type="term" value="F:hydrolase activity"/>
    <property type="evidence" value="ECO:0007669"/>
    <property type="project" value="UniProtKB-KW"/>
</dbReference>
<keyword evidence="2" id="KW-1185">Reference proteome</keyword>
<sequence>MITSAALRGNPLGDPHERALWVYTPPGYSEGDRRYPVAYVIQGYCGTIAMWSNRTPFRPTFPELLDNLFSRPGMPQALIVFVDAWTSYGGSQYLDSAAIGNYHTYLCDDIVSWVDDAYRTLAHRDHRAVTGKSSGGYGSMVTAMLRPDLFSGFATHAGDALFDTSYASMLPQLARRLRDDFGGSYEAFLDYFRAARTPLLHPLDEMLIEIYGYSAAYSSDADGSVHVPFDPSTGRLIPEVWERWLAWDPVRLAAQNGEALRSMRAIWIDAGRRDEYYLDLGASAFHQAVVGVGVDPEQVHFELFDGAHGAIEYRYPQAIEWLIRRLAVEVRR</sequence>
<gene>
    <name evidence="1" type="ORF">GCM10009789_14800</name>
</gene>
<keyword evidence="1" id="KW-0378">Hydrolase</keyword>
<organism evidence="1 2">
    <name type="scientific">Kribbella sancticallisti</name>
    <dbReference type="NCBI Taxonomy" id="460087"/>
    <lineage>
        <taxon>Bacteria</taxon>
        <taxon>Bacillati</taxon>
        <taxon>Actinomycetota</taxon>
        <taxon>Actinomycetes</taxon>
        <taxon>Propionibacteriales</taxon>
        <taxon>Kribbellaceae</taxon>
        <taxon>Kribbella</taxon>
    </lineage>
</organism>
<dbReference type="SUPFAM" id="SSF53474">
    <property type="entry name" value="alpha/beta-Hydrolases"/>
    <property type="match status" value="1"/>
</dbReference>
<dbReference type="Proteomes" id="UP001500393">
    <property type="component" value="Unassembled WGS sequence"/>
</dbReference>
<dbReference type="EMBL" id="BAAAOS010000012">
    <property type="protein sequence ID" value="GAA1562717.1"/>
    <property type="molecule type" value="Genomic_DNA"/>
</dbReference>
<dbReference type="Gene3D" id="3.40.50.1820">
    <property type="entry name" value="alpha/beta hydrolase"/>
    <property type="match status" value="1"/>
</dbReference>
<evidence type="ECO:0000313" key="1">
    <source>
        <dbReference type="EMBL" id="GAA1562717.1"/>
    </source>
</evidence>
<name>A0ABN2CQP4_9ACTN</name>
<dbReference type="InterPro" id="IPR050583">
    <property type="entry name" value="Mycobacterial_A85_antigen"/>
</dbReference>
<dbReference type="Pfam" id="PF00756">
    <property type="entry name" value="Esterase"/>
    <property type="match status" value="1"/>
</dbReference>
<proteinExistence type="predicted"/>